<dbReference type="EMBL" id="JAULJE010000008">
    <property type="protein sequence ID" value="KAK1339668.1"/>
    <property type="molecule type" value="Genomic_DNA"/>
</dbReference>
<dbReference type="SUPFAM" id="SSF48366">
    <property type="entry name" value="Ras GEF"/>
    <property type="match status" value="1"/>
</dbReference>
<proteinExistence type="predicted"/>
<protein>
    <submittedName>
        <fullName evidence="2">Uncharacterized protein</fullName>
    </submittedName>
</protein>
<dbReference type="AlphaFoldDB" id="A0AA40HYH4"/>
<organism evidence="2 3">
    <name type="scientific">Cnephaeus nilssonii</name>
    <name type="common">Northern bat</name>
    <name type="synonym">Eptesicus nilssonii</name>
    <dbReference type="NCBI Taxonomy" id="3371016"/>
    <lineage>
        <taxon>Eukaryota</taxon>
        <taxon>Metazoa</taxon>
        <taxon>Chordata</taxon>
        <taxon>Craniata</taxon>
        <taxon>Vertebrata</taxon>
        <taxon>Euteleostomi</taxon>
        <taxon>Mammalia</taxon>
        <taxon>Eutheria</taxon>
        <taxon>Laurasiatheria</taxon>
        <taxon>Chiroptera</taxon>
        <taxon>Yangochiroptera</taxon>
        <taxon>Vespertilionidae</taxon>
        <taxon>Cnephaeus</taxon>
    </lineage>
</organism>
<name>A0AA40HYH4_CNENI</name>
<dbReference type="Proteomes" id="UP001177744">
    <property type="component" value="Unassembled WGS sequence"/>
</dbReference>
<keyword evidence="3" id="KW-1185">Reference proteome</keyword>
<evidence type="ECO:0000313" key="2">
    <source>
        <dbReference type="EMBL" id="KAK1339668.1"/>
    </source>
</evidence>
<dbReference type="Gene3D" id="1.20.870.10">
    <property type="entry name" value="Son of sevenless (SoS) protein Chain: S domain 1"/>
    <property type="match status" value="1"/>
</dbReference>
<reference evidence="2" key="1">
    <citation type="submission" date="2023-06" db="EMBL/GenBank/DDBJ databases">
        <title>Reference genome for the Northern bat (Eptesicus nilssonii), a most northern bat species.</title>
        <authorList>
            <person name="Laine V.N."/>
            <person name="Pulliainen A.T."/>
            <person name="Lilley T.M."/>
        </authorList>
    </citation>
    <scope>NUCLEOTIDE SEQUENCE</scope>
    <source>
        <strain evidence="2">BLF_Eptnil</strain>
        <tissue evidence="2">Kidney</tissue>
    </source>
</reference>
<accession>A0AA40HYH4</accession>
<evidence type="ECO:0000313" key="3">
    <source>
        <dbReference type="Proteomes" id="UP001177744"/>
    </source>
</evidence>
<dbReference type="InterPro" id="IPR023578">
    <property type="entry name" value="Ras_GEF_dom_sf"/>
</dbReference>
<comment type="caution">
    <text evidence="2">The sequence shown here is derived from an EMBL/GenBank/DDBJ whole genome shotgun (WGS) entry which is preliminary data.</text>
</comment>
<gene>
    <name evidence="2" type="ORF">QTO34_018222</name>
</gene>
<sequence length="227" mass="24784">MRALQGGTLGRVAASMVPAFPGGNISHITTFMPSHPAFSRAQQFLDQLFTRSCPPSIRSDIFHIWRLPPYNDQRDTPQDQIKKAIASMMGIWPDQVQGFGRALHFPWFQLKQASVHFLASHHVARAHLVWIELENLEPTEAMPEGEGPAVWEDDQGRGDSQARIPLKAVASFLSLERPGKAGVCVNLSLSPAPGPPPGLQSTPEPEDGSSQGEYPVQSEAPPWPGLA</sequence>
<evidence type="ECO:0000256" key="1">
    <source>
        <dbReference type="SAM" id="MobiDB-lite"/>
    </source>
</evidence>
<feature type="region of interest" description="Disordered" evidence="1">
    <location>
        <begin position="184"/>
        <end position="227"/>
    </location>
</feature>